<proteinExistence type="predicted"/>
<reference evidence="2" key="1">
    <citation type="submission" date="2022-01" db="EMBL/GenBank/DDBJ databases">
        <title>Genome sequence and assembly of Parabukholderia sp. RG36.</title>
        <authorList>
            <person name="Chhetri G."/>
        </authorList>
    </citation>
    <scope>NUCLEOTIDE SEQUENCE</scope>
    <source>
        <strain evidence="2">RG36</strain>
    </source>
</reference>
<feature type="compositionally biased region" description="Basic and acidic residues" evidence="1">
    <location>
        <begin position="227"/>
        <end position="239"/>
    </location>
</feature>
<comment type="caution">
    <text evidence="2">The sequence shown here is derived from an EMBL/GenBank/DDBJ whole genome shotgun (WGS) entry which is preliminary data.</text>
</comment>
<evidence type="ECO:0000313" key="2">
    <source>
        <dbReference type="EMBL" id="MCG5077035.1"/>
    </source>
</evidence>
<keyword evidence="3" id="KW-1185">Reference proteome</keyword>
<protein>
    <recommendedName>
        <fullName evidence="4">FHA domain-containing protein</fullName>
    </recommendedName>
</protein>
<evidence type="ECO:0000256" key="1">
    <source>
        <dbReference type="SAM" id="MobiDB-lite"/>
    </source>
</evidence>
<accession>A0A9X1UI54</accession>
<feature type="region of interest" description="Disordered" evidence="1">
    <location>
        <begin position="383"/>
        <end position="413"/>
    </location>
</feature>
<feature type="compositionally biased region" description="Polar residues" evidence="1">
    <location>
        <begin position="284"/>
        <end position="294"/>
    </location>
</feature>
<dbReference type="AlphaFoldDB" id="A0A9X1UI54"/>
<dbReference type="Proteomes" id="UP001139308">
    <property type="component" value="Unassembled WGS sequence"/>
</dbReference>
<dbReference type="SUPFAM" id="SSF49879">
    <property type="entry name" value="SMAD/FHA domain"/>
    <property type="match status" value="1"/>
</dbReference>
<dbReference type="RefSeq" id="WP_238466948.1">
    <property type="nucleotide sequence ID" value="NZ_JAKLJA010000030.1"/>
</dbReference>
<dbReference type="EMBL" id="JAKLJA010000030">
    <property type="protein sequence ID" value="MCG5077035.1"/>
    <property type="molecule type" value="Genomic_DNA"/>
</dbReference>
<gene>
    <name evidence="2" type="ORF">L5014_27445</name>
</gene>
<dbReference type="CDD" id="cd00060">
    <property type="entry name" value="FHA"/>
    <property type="match status" value="1"/>
</dbReference>
<feature type="region of interest" description="Disordered" evidence="1">
    <location>
        <begin position="282"/>
        <end position="309"/>
    </location>
</feature>
<dbReference type="Gene3D" id="2.60.200.20">
    <property type="match status" value="1"/>
</dbReference>
<feature type="region of interest" description="Disordered" evidence="1">
    <location>
        <begin position="214"/>
        <end position="243"/>
    </location>
</feature>
<feature type="region of interest" description="Disordered" evidence="1">
    <location>
        <begin position="137"/>
        <end position="161"/>
    </location>
</feature>
<evidence type="ECO:0008006" key="4">
    <source>
        <dbReference type="Google" id="ProtNLM"/>
    </source>
</evidence>
<evidence type="ECO:0000313" key="3">
    <source>
        <dbReference type="Proteomes" id="UP001139308"/>
    </source>
</evidence>
<organism evidence="2 3">
    <name type="scientific">Paraburkholderia tagetis</name>
    <dbReference type="NCBI Taxonomy" id="2913261"/>
    <lineage>
        <taxon>Bacteria</taxon>
        <taxon>Pseudomonadati</taxon>
        <taxon>Pseudomonadota</taxon>
        <taxon>Betaproteobacteria</taxon>
        <taxon>Burkholderiales</taxon>
        <taxon>Burkholderiaceae</taxon>
        <taxon>Paraburkholderia</taxon>
    </lineage>
</organism>
<sequence>MTEQTSSSIKISVLTCNGAAPGNVVGTEFGSEFGSGGGTIGNGAGNALVLPDDTGGVAAHHADLRCVAGGWRMRNISERGTLTVNGKPLTPGGDMRVGVGDFIGLGPYVLRVAPGLVAPDWQASAAPARVDDAQRMQAAAAPDGLSLPHREAGPLSDAPSSGWLSDGTTLLESPIAFGDLTDLPVDPLALFGSVNRAWPGAHNPQAADLFGEEVGPTSRADAAPAPREPRARAGERRNPTELNSAFTMRMTTPMPEPRDEGLRMGTDDAAAVAPLSREAFEAHSQLQESDNAATANAAGDQRSNDTPYHATAEQARVPMKVRYDTHFGASLHDVTPVTLSGQPFRFDAPEPAAAQAFNVPPVSTQGERAAESAATLIATPGVATPAAPAEPKQQNAGDSAGDSRVRSAGHHAPKAADDRFAALRASFPTASTAAARFEDGAAPAPVDVIASLASHCLSDASGAQPLPTTPEDTVSDLIAAFFAGAGIAAHDAAAAGLDTEFMYMLGGVARTLLGKRTGSS</sequence>
<dbReference type="InterPro" id="IPR008984">
    <property type="entry name" value="SMAD_FHA_dom_sf"/>
</dbReference>
<name>A0A9X1UI54_9BURK</name>